<keyword evidence="1" id="KW-1133">Transmembrane helix</keyword>
<feature type="transmembrane region" description="Helical" evidence="1">
    <location>
        <begin position="156"/>
        <end position="177"/>
    </location>
</feature>
<proteinExistence type="predicted"/>
<organism evidence="2 3">
    <name type="scientific">Glossina brevipalpis</name>
    <dbReference type="NCBI Taxonomy" id="37001"/>
    <lineage>
        <taxon>Eukaryota</taxon>
        <taxon>Metazoa</taxon>
        <taxon>Ecdysozoa</taxon>
        <taxon>Arthropoda</taxon>
        <taxon>Hexapoda</taxon>
        <taxon>Insecta</taxon>
        <taxon>Pterygota</taxon>
        <taxon>Neoptera</taxon>
        <taxon>Endopterygota</taxon>
        <taxon>Diptera</taxon>
        <taxon>Brachycera</taxon>
        <taxon>Muscomorpha</taxon>
        <taxon>Hippoboscoidea</taxon>
        <taxon>Glossinidae</taxon>
        <taxon>Glossina</taxon>
    </lineage>
</organism>
<reference evidence="3" key="1">
    <citation type="submission" date="2014-03" db="EMBL/GenBank/DDBJ databases">
        <authorList>
            <person name="Aksoy S."/>
            <person name="Warren W."/>
            <person name="Wilson R.K."/>
        </authorList>
    </citation>
    <scope>NUCLEOTIDE SEQUENCE [LARGE SCALE GENOMIC DNA]</scope>
    <source>
        <strain evidence="3">IAEA</strain>
    </source>
</reference>
<keyword evidence="1" id="KW-0812">Transmembrane</keyword>
<evidence type="ECO:0000313" key="2">
    <source>
        <dbReference type="EnsemblMetazoa" id="GBRI020530-PA"/>
    </source>
</evidence>
<dbReference type="Proteomes" id="UP000091820">
    <property type="component" value="Unassembled WGS sequence"/>
</dbReference>
<dbReference type="EnsemblMetazoa" id="GBRI020530-RA">
    <property type="protein sequence ID" value="GBRI020530-PA"/>
    <property type="gene ID" value="GBRI020530"/>
</dbReference>
<keyword evidence="3" id="KW-1185">Reference proteome</keyword>
<protein>
    <submittedName>
        <fullName evidence="2">Uncharacterized protein</fullName>
    </submittedName>
</protein>
<sequence length="214" mass="24812">MQTKRTNKVGAGIDYENTCAILKDELQGNERRSTGYFLKRIVNAHDETYSRSTPEKSGPEHGIMDACSRLHSNKQKKTTLKKIIKFLYEFLVDLSTVQRRPMLIRCIKRLYVIITSEKFNFSINWNFLNYDAYAEQFLLWPLYTSFCTVFCSEYNIGALVVVISVALKTCLNATFYLETLMFIFLKSILNTQQQIKIMGLKGALFHIQDESLKI</sequence>
<keyword evidence="1" id="KW-0472">Membrane</keyword>
<dbReference type="AlphaFoldDB" id="A0A1A9WI11"/>
<evidence type="ECO:0000313" key="3">
    <source>
        <dbReference type="Proteomes" id="UP000091820"/>
    </source>
</evidence>
<evidence type="ECO:0000256" key="1">
    <source>
        <dbReference type="SAM" id="Phobius"/>
    </source>
</evidence>
<dbReference type="VEuPathDB" id="VectorBase:GBRI020530"/>
<reference evidence="2" key="2">
    <citation type="submission" date="2020-05" db="UniProtKB">
        <authorList>
            <consortium name="EnsemblMetazoa"/>
        </authorList>
    </citation>
    <scope>IDENTIFICATION</scope>
    <source>
        <strain evidence="2">IAEA</strain>
    </source>
</reference>
<name>A0A1A9WI11_9MUSC</name>
<accession>A0A1A9WI11</accession>